<dbReference type="GO" id="GO:0005524">
    <property type="term" value="F:ATP binding"/>
    <property type="evidence" value="ECO:0007669"/>
    <property type="project" value="UniProtKB-UniRule"/>
</dbReference>
<feature type="compositionally biased region" description="Basic and acidic residues" evidence="11">
    <location>
        <begin position="425"/>
        <end position="439"/>
    </location>
</feature>
<evidence type="ECO:0000256" key="3">
    <source>
        <dbReference type="ARBA" id="ARBA00022527"/>
    </source>
</evidence>
<dbReference type="EC" id="2.7.11.1" evidence="2"/>
<evidence type="ECO:0000259" key="12">
    <source>
        <dbReference type="PROSITE" id="PS50011"/>
    </source>
</evidence>
<evidence type="ECO:0000256" key="2">
    <source>
        <dbReference type="ARBA" id="ARBA00012513"/>
    </source>
</evidence>
<feature type="compositionally biased region" description="Basic and acidic residues" evidence="11">
    <location>
        <begin position="481"/>
        <end position="491"/>
    </location>
</feature>
<evidence type="ECO:0000256" key="1">
    <source>
        <dbReference type="ARBA" id="ARBA00010886"/>
    </source>
</evidence>
<dbReference type="FunFam" id="1.10.510.10:FF:000219">
    <property type="entry name" value="Putative serine/threonine-protein kinase Nek4"/>
    <property type="match status" value="1"/>
</dbReference>
<feature type="binding site" evidence="10">
    <location>
        <position position="33"/>
    </location>
    <ligand>
        <name>ATP</name>
        <dbReference type="ChEBI" id="CHEBI:30616"/>
    </ligand>
</feature>
<gene>
    <name evidence="13" type="ORF">V1264_020803</name>
</gene>
<protein>
    <recommendedName>
        <fullName evidence="2">non-specific serine/threonine protein kinase</fullName>
        <ecNumber evidence="2">2.7.11.1</ecNumber>
    </recommendedName>
</protein>
<dbReference type="AlphaFoldDB" id="A0AAN9BFV5"/>
<feature type="compositionally biased region" description="Low complexity" evidence="11">
    <location>
        <begin position="612"/>
        <end position="629"/>
    </location>
</feature>
<comment type="similarity">
    <text evidence="1">Belongs to the protein kinase superfamily. NEK Ser/Thr protein kinase family. NIMA subfamily.</text>
</comment>
<dbReference type="Proteomes" id="UP001374579">
    <property type="component" value="Unassembled WGS sequence"/>
</dbReference>
<keyword evidence="6" id="KW-0418">Kinase</keyword>
<dbReference type="SUPFAM" id="SSF56112">
    <property type="entry name" value="Protein kinase-like (PK-like)"/>
    <property type="match status" value="1"/>
</dbReference>
<comment type="catalytic activity">
    <reaction evidence="9">
        <text>L-seryl-[protein] + ATP = O-phospho-L-seryl-[protein] + ADP + H(+)</text>
        <dbReference type="Rhea" id="RHEA:17989"/>
        <dbReference type="Rhea" id="RHEA-COMP:9863"/>
        <dbReference type="Rhea" id="RHEA-COMP:11604"/>
        <dbReference type="ChEBI" id="CHEBI:15378"/>
        <dbReference type="ChEBI" id="CHEBI:29999"/>
        <dbReference type="ChEBI" id="CHEBI:30616"/>
        <dbReference type="ChEBI" id="CHEBI:83421"/>
        <dbReference type="ChEBI" id="CHEBI:456216"/>
        <dbReference type="EC" id="2.7.11.1"/>
    </reaction>
</comment>
<feature type="compositionally biased region" description="Basic and acidic residues" evidence="11">
    <location>
        <begin position="689"/>
        <end position="710"/>
    </location>
</feature>
<dbReference type="InterPro" id="IPR017441">
    <property type="entry name" value="Protein_kinase_ATP_BS"/>
</dbReference>
<feature type="compositionally biased region" description="Low complexity" evidence="11">
    <location>
        <begin position="276"/>
        <end position="334"/>
    </location>
</feature>
<dbReference type="GO" id="GO:0004674">
    <property type="term" value="F:protein serine/threonine kinase activity"/>
    <property type="evidence" value="ECO:0007669"/>
    <property type="project" value="UniProtKB-KW"/>
</dbReference>
<dbReference type="InterPro" id="IPR011009">
    <property type="entry name" value="Kinase-like_dom_sf"/>
</dbReference>
<reference evidence="13 14" key="1">
    <citation type="submission" date="2024-02" db="EMBL/GenBank/DDBJ databases">
        <title>Chromosome-scale genome assembly of the rough periwinkle Littorina saxatilis.</title>
        <authorList>
            <person name="De Jode A."/>
            <person name="Faria R."/>
            <person name="Formenti G."/>
            <person name="Sims Y."/>
            <person name="Smith T.P."/>
            <person name="Tracey A."/>
            <person name="Wood J.M.D."/>
            <person name="Zagrodzka Z.B."/>
            <person name="Johannesson K."/>
            <person name="Butlin R.K."/>
            <person name="Leder E.H."/>
        </authorList>
    </citation>
    <scope>NUCLEOTIDE SEQUENCE [LARGE SCALE GENOMIC DNA]</scope>
    <source>
        <strain evidence="13">Snail1</strain>
        <tissue evidence="13">Muscle</tissue>
    </source>
</reference>
<dbReference type="InterPro" id="IPR051131">
    <property type="entry name" value="NEK_Ser/Thr_kinase_NIMA"/>
</dbReference>
<organism evidence="13 14">
    <name type="scientific">Littorina saxatilis</name>
    <dbReference type="NCBI Taxonomy" id="31220"/>
    <lineage>
        <taxon>Eukaryota</taxon>
        <taxon>Metazoa</taxon>
        <taxon>Spiralia</taxon>
        <taxon>Lophotrochozoa</taxon>
        <taxon>Mollusca</taxon>
        <taxon>Gastropoda</taxon>
        <taxon>Caenogastropoda</taxon>
        <taxon>Littorinimorpha</taxon>
        <taxon>Littorinoidea</taxon>
        <taxon>Littorinidae</taxon>
        <taxon>Littorina</taxon>
    </lineage>
</organism>
<feature type="region of interest" description="Disordered" evidence="11">
    <location>
        <begin position="275"/>
        <end position="646"/>
    </location>
</feature>
<evidence type="ECO:0000256" key="5">
    <source>
        <dbReference type="ARBA" id="ARBA00022741"/>
    </source>
</evidence>
<evidence type="ECO:0000256" key="10">
    <source>
        <dbReference type="PROSITE-ProRule" id="PRU10141"/>
    </source>
</evidence>
<dbReference type="Gene3D" id="1.10.510.10">
    <property type="entry name" value="Transferase(Phosphotransferase) domain 1"/>
    <property type="match status" value="1"/>
</dbReference>
<dbReference type="InterPro" id="IPR000719">
    <property type="entry name" value="Prot_kinase_dom"/>
</dbReference>
<keyword evidence="7 10" id="KW-0067">ATP-binding</keyword>
<evidence type="ECO:0000256" key="9">
    <source>
        <dbReference type="ARBA" id="ARBA00048679"/>
    </source>
</evidence>
<accession>A0AAN9BFV5</accession>
<keyword evidence="5 10" id="KW-0547">Nucleotide-binding</keyword>
<dbReference type="InterPro" id="IPR008271">
    <property type="entry name" value="Ser/Thr_kinase_AS"/>
</dbReference>
<dbReference type="PANTHER" id="PTHR44899">
    <property type="entry name" value="CAMK FAMILY PROTEIN KINASE"/>
    <property type="match status" value="1"/>
</dbReference>
<evidence type="ECO:0000256" key="4">
    <source>
        <dbReference type="ARBA" id="ARBA00022679"/>
    </source>
</evidence>
<feature type="domain" description="Protein kinase" evidence="12">
    <location>
        <begin position="4"/>
        <end position="259"/>
    </location>
</feature>
<dbReference type="FunFam" id="3.30.200.20:FF:000097">
    <property type="entry name" value="Probable serine/threonine-protein kinase nek1"/>
    <property type="match status" value="1"/>
</dbReference>
<evidence type="ECO:0000256" key="7">
    <source>
        <dbReference type="ARBA" id="ARBA00022840"/>
    </source>
</evidence>
<keyword evidence="3" id="KW-0723">Serine/threonine-protein kinase</keyword>
<proteinExistence type="inferred from homology"/>
<feature type="compositionally biased region" description="Low complexity" evidence="11">
    <location>
        <begin position="528"/>
        <end position="537"/>
    </location>
</feature>
<feature type="compositionally biased region" description="Basic and acidic residues" evidence="11">
    <location>
        <begin position="581"/>
        <end position="598"/>
    </location>
</feature>
<feature type="compositionally biased region" description="Polar residues" evidence="11">
    <location>
        <begin position="452"/>
        <end position="463"/>
    </location>
</feature>
<dbReference type="Pfam" id="PF00069">
    <property type="entry name" value="Pkinase"/>
    <property type="match status" value="1"/>
</dbReference>
<evidence type="ECO:0000313" key="13">
    <source>
        <dbReference type="EMBL" id="KAK7102610.1"/>
    </source>
</evidence>
<dbReference type="PROSITE" id="PS00108">
    <property type="entry name" value="PROTEIN_KINASE_ST"/>
    <property type="match status" value="1"/>
</dbReference>
<keyword evidence="14" id="KW-1185">Reference proteome</keyword>
<dbReference type="EMBL" id="JBAMIC010000010">
    <property type="protein sequence ID" value="KAK7102610.1"/>
    <property type="molecule type" value="Genomic_DNA"/>
</dbReference>
<feature type="compositionally biased region" description="Basic and acidic residues" evidence="11">
    <location>
        <begin position="630"/>
        <end position="643"/>
    </location>
</feature>
<comment type="catalytic activity">
    <reaction evidence="8">
        <text>L-threonyl-[protein] + ATP = O-phospho-L-threonyl-[protein] + ADP + H(+)</text>
        <dbReference type="Rhea" id="RHEA:46608"/>
        <dbReference type="Rhea" id="RHEA-COMP:11060"/>
        <dbReference type="Rhea" id="RHEA-COMP:11605"/>
        <dbReference type="ChEBI" id="CHEBI:15378"/>
        <dbReference type="ChEBI" id="CHEBI:30013"/>
        <dbReference type="ChEBI" id="CHEBI:30616"/>
        <dbReference type="ChEBI" id="CHEBI:61977"/>
        <dbReference type="ChEBI" id="CHEBI:456216"/>
        <dbReference type="EC" id="2.7.11.1"/>
    </reaction>
</comment>
<keyword evidence="4" id="KW-0808">Transferase</keyword>
<evidence type="ECO:0000256" key="6">
    <source>
        <dbReference type="ARBA" id="ARBA00022777"/>
    </source>
</evidence>
<dbReference type="CDD" id="cd08223">
    <property type="entry name" value="STKc_Nek4"/>
    <property type="match status" value="1"/>
</dbReference>
<evidence type="ECO:0000256" key="11">
    <source>
        <dbReference type="SAM" id="MobiDB-lite"/>
    </source>
</evidence>
<dbReference type="Gene3D" id="3.30.200.20">
    <property type="entry name" value="Phosphorylase Kinase, domain 1"/>
    <property type="match status" value="1"/>
</dbReference>
<dbReference type="PROSITE" id="PS50011">
    <property type="entry name" value="PROTEIN_KINASE_DOM"/>
    <property type="match status" value="1"/>
</dbReference>
<comment type="caution">
    <text evidence="13">The sequence shown here is derived from an EMBL/GenBank/DDBJ whole genome shotgun (WGS) entry which is preliminary data.</text>
</comment>
<dbReference type="PANTHER" id="PTHR44899:SF7">
    <property type="entry name" value="NIMA-RELATED KINASE"/>
    <property type="match status" value="1"/>
</dbReference>
<evidence type="ECO:0000256" key="8">
    <source>
        <dbReference type="ARBA" id="ARBA00047899"/>
    </source>
</evidence>
<evidence type="ECO:0000313" key="14">
    <source>
        <dbReference type="Proteomes" id="UP001374579"/>
    </source>
</evidence>
<dbReference type="PROSITE" id="PS00107">
    <property type="entry name" value="PROTEIN_KINASE_ATP"/>
    <property type="match status" value="1"/>
</dbReference>
<sequence>MDEFDRIKVIGKGSYGEVWLAKHKKDKKQYVLKRINLQRASKRERSSAEQEAKLLEKLKHPNIVSYKQSFETPEGMLYIAMQYCEGGDLYTRLKEQKGTLLEERQVVEWFVQIAMALQYMHERNILHRDLKTQNIFLTKSKIIKLGDLGIARVLEGASDMATTLIGTPYYMSPELFSNKPYNHKSDVWALGCCVYEMTTLKHAFNAKDMNSLVYKILKGKLPPMPRQYGQDLLSLMRSMLHQDPEKRPSVNRVLRDPYIKRNIAIFLEDTKRGIRRPASAAGRRPPSAGSNRSSPASTAASNVSSAVSSIEPAPSGSGSSASSASGSQESRASGMPARPGQRVSSAPRKEQSERDEPDSSVLRKNLNVNSAGDAPSYKPSHARRPSSSAPKDLEPINEVAAAKPRRTEESESEKEDTVKANTVKEVVEVKEEPKPEEGKRRKKKKLVPNRAPGNNVQKESASGNKEKAVAEAEAEALSARSESESKSDRPNSARPLPVPKAAVSEGLPQKRAPLAAQARVKSEDKATTDSASSKSSSLSDGYLEETPRSMPNLSARDRRRKEKASSSMDNPPSARNVRLRKVPERSGSEKVTKKEKIEAPNMVAIQPRRQRVPSLQDSSSSDESLPVPDENTKDREKRRENKEMNNFICLLDNTLKMNNEVDKSEEEELTEVPVSAPRPVINGRQKPVQLERKHSSSDIVTPKEEKKPPPEEPAPMIHKSASMPSVETLTNTSRLMDRIRLLSKDCVQGVGYPILKKAYDILDHIEEDEVEPKLMDLLGKEKFDEYAGKIWQLKFCEESLFMS</sequence>
<dbReference type="SMART" id="SM00220">
    <property type="entry name" value="S_TKc"/>
    <property type="match status" value="1"/>
</dbReference>
<name>A0AAN9BFV5_9CAEN</name>
<feature type="region of interest" description="Disordered" evidence="11">
    <location>
        <begin position="662"/>
        <end position="726"/>
    </location>
</feature>